<gene>
    <name evidence="3" type="ORF">NB231_01783</name>
</gene>
<dbReference type="InterPro" id="IPR027367">
    <property type="entry name" value="Gly-zipper_YMGG"/>
</dbReference>
<dbReference type="AlphaFoldDB" id="A4BUT7"/>
<feature type="chain" id="PRO_5002666851" description="YMGG-like Gly-zipper domain-containing protein" evidence="1">
    <location>
        <begin position="25"/>
        <end position="161"/>
    </location>
</feature>
<dbReference type="STRING" id="314278.NB231_01783"/>
<dbReference type="EMBL" id="AAOF01000020">
    <property type="protein sequence ID" value="EAR20541.1"/>
    <property type="molecule type" value="Genomic_DNA"/>
</dbReference>
<dbReference type="eggNOG" id="ENOG50330H2">
    <property type="taxonomic scope" value="Bacteria"/>
</dbReference>
<reference evidence="3 4" key="1">
    <citation type="submission" date="2006-02" db="EMBL/GenBank/DDBJ databases">
        <authorList>
            <person name="Waterbury J."/>
            <person name="Ferriera S."/>
            <person name="Johnson J."/>
            <person name="Kravitz S."/>
            <person name="Halpern A."/>
            <person name="Remington K."/>
            <person name="Beeson K."/>
            <person name="Tran B."/>
            <person name="Rogers Y.-H."/>
            <person name="Friedman R."/>
            <person name="Venter J.C."/>
        </authorList>
    </citation>
    <scope>NUCLEOTIDE SEQUENCE [LARGE SCALE GENOMIC DNA]</scope>
    <source>
        <strain evidence="3 4">Nb-231</strain>
    </source>
</reference>
<evidence type="ECO:0000259" key="2">
    <source>
        <dbReference type="Pfam" id="PF13441"/>
    </source>
</evidence>
<name>A4BUT7_9GAMM</name>
<sequence>MKLRILMHAIVVGAALWVAHSAVAQSPIIYPSKGQSAEQKNKDTAECKGWAQQNTGVDPVALAEAQAQAAPNSGAARHEGIRGAARGAGAGAIIGAIAGDAGKGAAIGAASGGLAGGARQHRAQRRAEETAEAQQGQTLQALARYRKAFAACMEGRDYVIK</sequence>
<feature type="domain" description="YMGG-like Gly-zipper" evidence="2">
    <location>
        <begin position="81"/>
        <end position="120"/>
    </location>
</feature>
<dbReference type="HOGENOM" id="CLU_126483_0_0_6"/>
<dbReference type="RefSeq" id="WP_004999249.1">
    <property type="nucleotide sequence ID" value="NZ_CH672427.1"/>
</dbReference>
<dbReference type="Pfam" id="PF13441">
    <property type="entry name" value="Gly-zipper_YMGG"/>
    <property type="match status" value="1"/>
</dbReference>
<accession>A4BUT7</accession>
<evidence type="ECO:0000313" key="4">
    <source>
        <dbReference type="Proteomes" id="UP000003374"/>
    </source>
</evidence>
<feature type="signal peptide" evidence="1">
    <location>
        <begin position="1"/>
        <end position="24"/>
    </location>
</feature>
<proteinExistence type="predicted"/>
<keyword evidence="4" id="KW-1185">Reference proteome</keyword>
<comment type="caution">
    <text evidence="3">The sequence shown here is derived from an EMBL/GenBank/DDBJ whole genome shotgun (WGS) entry which is preliminary data.</text>
</comment>
<evidence type="ECO:0000313" key="3">
    <source>
        <dbReference type="EMBL" id="EAR20541.1"/>
    </source>
</evidence>
<keyword evidence="1" id="KW-0732">Signal</keyword>
<dbReference type="Proteomes" id="UP000003374">
    <property type="component" value="Unassembled WGS sequence"/>
</dbReference>
<organism evidence="3 4">
    <name type="scientific">Nitrococcus mobilis Nb-231</name>
    <dbReference type="NCBI Taxonomy" id="314278"/>
    <lineage>
        <taxon>Bacteria</taxon>
        <taxon>Pseudomonadati</taxon>
        <taxon>Pseudomonadota</taxon>
        <taxon>Gammaproteobacteria</taxon>
        <taxon>Chromatiales</taxon>
        <taxon>Ectothiorhodospiraceae</taxon>
        <taxon>Nitrococcus</taxon>
    </lineage>
</organism>
<dbReference type="OrthoDB" id="196716at2"/>
<protein>
    <recommendedName>
        <fullName evidence="2">YMGG-like Gly-zipper domain-containing protein</fullName>
    </recommendedName>
</protein>
<evidence type="ECO:0000256" key="1">
    <source>
        <dbReference type="SAM" id="SignalP"/>
    </source>
</evidence>